<name>A0A4Q7YG31_9BACT</name>
<evidence type="ECO:0000313" key="1">
    <source>
        <dbReference type="EMBL" id="RZU35593.1"/>
    </source>
</evidence>
<gene>
    <name evidence="1" type="ORF">BDD14_5670</name>
</gene>
<evidence type="ECO:0000313" key="2">
    <source>
        <dbReference type="Proteomes" id="UP000292958"/>
    </source>
</evidence>
<reference evidence="1 2" key="1">
    <citation type="submission" date="2019-02" db="EMBL/GenBank/DDBJ databases">
        <title>Genomic Encyclopedia of Archaeal and Bacterial Type Strains, Phase II (KMG-II): from individual species to whole genera.</title>
        <authorList>
            <person name="Goeker M."/>
        </authorList>
    </citation>
    <scope>NUCLEOTIDE SEQUENCE [LARGE SCALE GENOMIC DNA]</scope>
    <source>
        <strain evidence="1 2">DSM 18101</strain>
    </source>
</reference>
<sequence>MASRSYIWAQADYGIFYAGNFLKETHPGRNLNSWALWVGYKF</sequence>
<keyword evidence="2" id="KW-1185">Reference proteome</keyword>
<accession>A0A4Q7YG31</accession>
<proteinExistence type="predicted"/>
<dbReference type="EMBL" id="SHKW01000002">
    <property type="protein sequence ID" value="RZU35593.1"/>
    <property type="molecule type" value="Genomic_DNA"/>
</dbReference>
<comment type="caution">
    <text evidence="1">The sequence shown here is derived from an EMBL/GenBank/DDBJ whole genome shotgun (WGS) entry which is preliminary data.</text>
</comment>
<dbReference type="AlphaFoldDB" id="A0A4Q7YG31"/>
<dbReference type="RefSeq" id="WP_278045542.1">
    <property type="nucleotide sequence ID" value="NZ_SHKW01000002.1"/>
</dbReference>
<organism evidence="1 2">
    <name type="scientific">Edaphobacter modestus</name>
    <dbReference type="NCBI Taxonomy" id="388466"/>
    <lineage>
        <taxon>Bacteria</taxon>
        <taxon>Pseudomonadati</taxon>
        <taxon>Acidobacteriota</taxon>
        <taxon>Terriglobia</taxon>
        <taxon>Terriglobales</taxon>
        <taxon>Acidobacteriaceae</taxon>
        <taxon>Edaphobacter</taxon>
    </lineage>
</organism>
<protein>
    <submittedName>
        <fullName evidence="1">Uncharacterized protein</fullName>
    </submittedName>
</protein>
<dbReference type="Proteomes" id="UP000292958">
    <property type="component" value="Unassembled WGS sequence"/>
</dbReference>